<dbReference type="AlphaFoldDB" id="A0A6L2MZZ2"/>
<protein>
    <submittedName>
        <fullName evidence="1">Nodal modulator 1</fullName>
    </submittedName>
</protein>
<accession>A0A6L2MZZ2</accession>
<dbReference type="EMBL" id="BKCJ010007737">
    <property type="protein sequence ID" value="GEU78757.1"/>
    <property type="molecule type" value="Genomic_DNA"/>
</dbReference>
<organism evidence="1">
    <name type="scientific">Tanacetum cinerariifolium</name>
    <name type="common">Dalmatian daisy</name>
    <name type="synonym">Chrysanthemum cinerariifolium</name>
    <dbReference type="NCBI Taxonomy" id="118510"/>
    <lineage>
        <taxon>Eukaryota</taxon>
        <taxon>Viridiplantae</taxon>
        <taxon>Streptophyta</taxon>
        <taxon>Embryophyta</taxon>
        <taxon>Tracheophyta</taxon>
        <taxon>Spermatophyta</taxon>
        <taxon>Magnoliopsida</taxon>
        <taxon>eudicotyledons</taxon>
        <taxon>Gunneridae</taxon>
        <taxon>Pentapetalae</taxon>
        <taxon>asterids</taxon>
        <taxon>campanulids</taxon>
        <taxon>Asterales</taxon>
        <taxon>Asteraceae</taxon>
        <taxon>Asteroideae</taxon>
        <taxon>Anthemideae</taxon>
        <taxon>Anthemidinae</taxon>
        <taxon>Tanacetum</taxon>
    </lineage>
</organism>
<proteinExistence type="predicted"/>
<evidence type="ECO:0000313" key="1">
    <source>
        <dbReference type="EMBL" id="GEU78757.1"/>
    </source>
</evidence>
<comment type="caution">
    <text evidence="1">The sequence shown here is derived from an EMBL/GenBank/DDBJ whole genome shotgun (WGS) entry which is preliminary data.</text>
</comment>
<name>A0A6L2MZZ2_TANCI</name>
<sequence>MVYKHHNHNNYFISVILIISAIHMSTLASAHSIYGYDGFVESSSSLIKLRKATNSKFNTLILRFYAQGQDYKNSLVG</sequence>
<reference evidence="1" key="1">
    <citation type="journal article" date="2019" name="Sci. Rep.">
        <title>Draft genome of Tanacetum cinerariifolium, the natural source of mosquito coil.</title>
        <authorList>
            <person name="Yamashiro T."/>
            <person name="Shiraishi A."/>
            <person name="Satake H."/>
            <person name="Nakayama K."/>
        </authorList>
    </citation>
    <scope>NUCLEOTIDE SEQUENCE</scope>
</reference>
<gene>
    <name evidence="1" type="ORF">Tci_050735</name>
</gene>